<comment type="function">
    <text evidence="14">In presence of calcium ions, it binds to surfactant phospholipids and contributes to lower the surface tension at the air-liquid interface in the alveoli of the mammalian lung and is essential for normal respiration. Enhances the expression of MYO18A/SP-R210 on alveolar macrophages.</text>
</comment>
<dbReference type="Ensembl" id="ENSOANT00000060313.1">
    <property type="protein sequence ID" value="ENSOANP00000054101.1"/>
    <property type="gene ID" value="ENSOANG00000003183.2"/>
</dbReference>
<evidence type="ECO:0000256" key="19">
    <source>
        <dbReference type="SAM" id="SignalP"/>
    </source>
</evidence>
<gene>
    <name evidence="21" type="primary">LOC100075818</name>
</gene>
<feature type="compositionally biased region" description="Pro residues" evidence="18">
    <location>
        <begin position="81"/>
        <end position="92"/>
    </location>
</feature>
<evidence type="ECO:0000256" key="3">
    <source>
        <dbReference type="ARBA" id="ARBA00022439"/>
    </source>
</evidence>
<sequence length="275" mass="29508">MGLLKRHPAYLPTGIFWILPGNRWACTMMLSLPALALATLAASLLAGDAEESCAAAPGIPGMPGSIGQPGRDGRDGVKGDPGPPGPMGPPGGMPGLPGRDGLTGAPGSVGERGQRGEKGEPGLPGLPAYQDEELQETLQELRHHILQVKGALNLQKTSLPVGDKVFSSNGQSVNFAATREVCRRAGGDIATPENEEENQAIMSIVKQYNTYAYLGIVEGKDPGKFYYLDETPVNYTNWYQREPRGGGKENCVEMYTDGTWNDKNCQQYRLTICEF</sequence>
<evidence type="ECO:0000256" key="12">
    <source>
        <dbReference type="ARBA" id="ARBA00023157"/>
    </source>
</evidence>
<protein>
    <recommendedName>
        <fullName evidence="17">Pulmonary surfactant-associated protein A</fullName>
    </recommendedName>
</protein>
<dbReference type="SMART" id="SM00034">
    <property type="entry name" value="CLECT"/>
    <property type="match status" value="1"/>
</dbReference>
<dbReference type="InterPro" id="IPR001304">
    <property type="entry name" value="C-type_lectin-like"/>
</dbReference>
<dbReference type="PROSITE" id="PS50041">
    <property type="entry name" value="C_TYPE_LECTIN_2"/>
    <property type="match status" value="1"/>
</dbReference>
<organism evidence="21 22">
    <name type="scientific">Ornithorhynchus anatinus</name>
    <name type="common">Duckbill platypus</name>
    <dbReference type="NCBI Taxonomy" id="9258"/>
    <lineage>
        <taxon>Eukaryota</taxon>
        <taxon>Metazoa</taxon>
        <taxon>Chordata</taxon>
        <taxon>Craniata</taxon>
        <taxon>Vertebrata</taxon>
        <taxon>Euteleostomi</taxon>
        <taxon>Mammalia</taxon>
        <taxon>Monotremata</taxon>
        <taxon>Ornithorhynchidae</taxon>
        <taxon>Ornithorhynchus</taxon>
    </lineage>
</organism>
<reference evidence="21" key="2">
    <citation type="submission" date="2025-08" db="UniProtKB">
        <authorList>
            <consortium name="Ensembl"/>
        </authorList>
    </citation>
    <scope>IDENTIFICATION</scope>
    <source>
        <strain evidence="21">Glennie</strain>
    </source>
</reference>
<evidence type="ECO:0000256" key="2">
    <source>
        <dbReference type="ARBA" id="ARBA00004498"/>
    </source>
</evidence>
<evidence type="ECO:0000256" key="7">
    <source>
        <dbReference type="ARBA" id="ARBA00022723"/>
    </source>
</evidence>
<keyword evidence="6" id="KW-0305">Gaseous exchange</keyword>
<dbReference type="FunCoup" id="A0A6I8PGQ0">
    <property type="interactions" value="189"/>
</dbReference>
<evidence type="ECO:0000256" key="18">
    <source>
        <dbReference type="SAM" id="MobiDB-lite"/>
    </source>
</evidence>
<comment type="subunit">
    <text evidence="16">Oligomeric complex of 6 set of homotrimers.</text>
</comment>
<proteinExistence type="inferred from homology"/>
<dbReference type="PROSITE" id="PS00615">
    <property type="entry name" value="C_TYPE_LECTIN_1"/>
    <property type="match status" value="1"/>
</dbReference>
<dbReference type="AlphaFoldDB" id="A0A6I8PGQ0"/>
<evidence type="ECO:0000256" key="1">
    <source>
        <dbReference type="ARBA" id="ARBA00004364"/>
    </source>
</evidence>
<dbReference type="OMA" id="VRKHNTY"/>
<keyword evidence="12" id="KW-1015">Disulfide bond</keyword>
<evidence type="ECO:0000256" key="10">
    <source>
        <dbReference type="ARBA" id="ARBA00022837"/>
    </source>
</evidence>
<evidence type="ECO:0000256" key="11">
    <source>
        <dbReference type="ARBA" id="ARBA00023119"/>
    </source>
</evidence>
<comment type="subcellular location">
    <subcellularLocation>
        <location evidence="2">Secreted</location>
        <location evidence="2">Extracellular space</location>
        <location evidence="2">Extracellular matrix</location>
    </subcellularLocation>
    <subcellularLocation>
        <location evidence="1">Secreted</location>
        <location evidence="1">Extracellular space</location>
        <location evidence="1">Surface film</location>
    </subcellularLocation>
</comment>
<dbReference type="InParanoid" id="A0A6I8PGQ0"/>
<dbReference type="FunFam" id="3.10.100.10:FF:000056">
    <property type="entry name" value="Pulmonary surfactant-associated protein A"/>
    <property type="match status" value="1"/>
</dbReference>
<reference evidence="21 22" key="1">
    <citation type="journal article" date="2008" name="Nature">
        <title>Genome analysis of the platypus reveals unique signatures of evolution.</title>
        <authorList>
            <person name="Warren W.C."/>
            <person name="Hillier L.W."/>
            <person name="Marshall Graves J.A."/>
            <person name="Birney E."/>
            <person name="Ponting C.P."/>
            <person name="Grutzner F."/>
            <person name="Belov K."/>
            <person name="Miller W."/>
            <person name="Clarke L."/>
            <person name="Chinwalla A.T."/>
            <person name="Yang S.P."/>
            <person name="Heger A."/>
            <person name="Locke D.P."/>
            <person name="Miethke P."/>
            <person name="Waters P.D."/>
            <person name="Veyrunes F."/>
            <person name="Fulton L."/>
            <person name="Fulton B."/>
            <person name="Graves T."/>
            <person name="Wallis J."/>
            <person name="Puente X.S."/>
            <person name="Lopez-Otin C."/>
            <person name="Ordonez G.R."/>
            <person name="Eichler E.E."/>
            <person name="Chen L."/>
            <person name="Cheng Z."/>
            <person name="Deakin J.E."/>
            <person name="Alsop A."/>
            <person name="Thompson K."/>
            <person name="Kirby P."/>
            <person name="Papenfuss A.T."/>
            <person name="Wakefield M.J."/>
            <person name="Olender T."/>
            <person name="Lancet D."/>
            <person name="Huttley G.A."/>
            <person name="Smit A.F."/>
            <person name="Pask A."/>
            <person name="Temple-Smith P."/>
            <person name="Batzer M.A."/>
            <person name="Walker J.A."/>
            <person name="Konkel M.K."/>
            <person name="Harris R.S."/>
            <person name="Whittington C.M."/>
            <person name="Wong E.S."/>
            <person name="Gemmell N.J."/>
            <person name="Buschiazzo E."/>
            <person name="Vargas Jentzsch I.M."/>
            <person name="Merkel A."/>
            <person name="Schmitz J."/>
            <person name="Zemann A."/>
            <person name="Churakov G."/>
            <person name="Kriegs J.O."/>
            <person name="Brosius J."/>
            <person name="Murchison E.P."/>
            <person name="Sachidanandam R."/>
            <person name="Smith C."/>
            <person name="Hannon G.J."/>
            <person name="Tsend-Ayush E."/>
            <person name="McMillan D."/>
            <person name="Attenborough R."/>
            <person name="Rens W."/>
            <person name="Ferguson-Smith M."/>
            <person name="Lefevre C.M."/>
            <person name="Sharp J.A."/>
            <person name="Nicholas K.R."/>
            <person name="Ray D.A."/>
            <person name="Kube M."/>
            <person name="Reinhardt R."/>
            <person name="Pringle T.H."/>
            <person name="Taylor J."/>
            <person name="Jones R.C."/>
            <person name="Nixon B."/>
            <person name="Dacheux J.L."/>
            <person name="Niwa H."/>
            <person name="Sekita Y."/>
            <person name="Huang X."/>
            <person name="Stark A."/>
            <person name="Kheradpour P."/>
            <person name="Kellis M."/>
            <person name="Flicek P."/>
            <person name="Chen Y."/>
            <person name="Webber C."/>
            <person name="Hardison R."/>
            <person name="Nelson J."/>
            <person name="Hallsworth-Pepin K."/>
            <person name="Delehaunty K."/>
            <person name="Markovic C."/>
            <person name="Minx P."/>
            <person name="Feng Y."/>
            <person name="Kremitzki C."/>
            <person name="Mitreva M."/>
            <person name="Glasscock J."/>
            <person name="Wylie T."/>
            <person name="Wohldmann P."/>
            <person name="Thiru P."/>
            <person name="Nhan M.N."/>
            <person name="Pohl C.S."/>
            <person name="Smith S.M."/>
            <person name="Hou S."/>
            <person name="Nefedov M."/>
            <person name="de Jong P.J."/>
            <person name="Renfree M.B."/>
            <person name="Mardis E.R."/>
            <person name="Wilson R.K."/>
        </authorList>
    </citation>
    <scope>NUCLEOTIDE SEQUENCE [LARGE SCALE GENOMIC DNA]</scope>
    <source>
        <strain evidence="21 22">Glennie</strain>
    </source>
</reference>
<keyword evidence="13" id="KW-0325">Glycoprotein</keyword>
<keyword evidence="22" id="KW-1185">Reference proteome</keyword>
<dbReference type="InterPro" id="IPR016186">
    <property type="entry name" value="C-type_lectin-like/link_sf"/>
</dbReference>
<feature type="domain" description="C-type lectin" evidence="20">
    <location>
        <begin position="166"/>
        <end position="274"/>
    </location>
</feature>
<dbReference type="GO" id="GO:0030246">
    <property type="term" value="F:carbohydrate binding"/>
    <property type="evidence" value="ECO:0007669"/>
    <property type="project" value="UniProtKB-KW"/>
</dbReference>
<name>A0A6I8PGQ0_ORNAN</name>
<dbReference type="Bgee" id="ENSOANG00000003183">
    <property type="expression patterns" value="Expressed in liver"/>
</dbReference>
<dbReference type="GO" id="GO:0005581">
    <property type="term" value="C:collagen trimer"/>
    <property type="evidence" value="ECO:0007669"/>
    <property type="project" value="UniProtKB-KW"/>
</dbReference>
<keyword evidence="9" id="KW-0430">Lectin</keyword>
<evidence type="ECO:0000256" key="14">
    <source>
        <dbReference type="ARBA" id="ARBA00037480"/>
    </source>
</evidence>
<accession>A0A6I8PGQ0</accession>
<evidence type="ECO:0000256" key="8">
    <source>
        <dbReference type="ARBA" id="ARBA00022729"/>
    </source>
</evidence>
<evidence type="ECO:0000256" key="4">
    <source>
        <dbReference type="ARBA" id="ARBA00022525"/>
    </source>
</evidence>
<feature type="chain" id="PRO_5026085209" description="Pulmonary surfactant-associated protein A" evidence="19">
    <location>
        <begin position="39"/>
        <end position="275"/>
    </location>
</feature>
<dbReference type="InterPro" id="IPR051077">
    <property type="entry name" value="Ca-dependent_lectin"/>
</dbReference>
<dbReference type="GO" id="GO:0046872">
    <property type="term" value="F:metal ion binding"/>
    <property type="evidence" value="ECO:0007669"/>
    <property type="project" value="UniProtKB-KW"/>
</dbReference>
<evidence type="ECO:0000256" key="5">
    <source>
        <dbReference type="ARBA" id="ARBA00022530"/>
    </source>
</evidence>
<evidence type="ECO:0000256" key="6">
    <source>
        <dbReference type="ARBA" id="ARBA00022713"/>
    </source>
</evidence>
<keyword evidence="8 19" id="KW-0732">Signal</keyword>
<keyword evidence="3" id="KW-0767">Surface film</keyword>
<feature type="signal peptide" evidence="19">
    <location>
        <begin position="1"/>
        <end position="38"/>
    </location>
</feature>
<dbReference type="InterPro" id="IPR016187">
    <property type="entry name" value="CTDL_fold"/>
</dbReference>
<keyword evidence="4" id="KW-0964">Secreted</keyword>
<dbReference type="GO" id="GO:0005771">
    <property type="term" value="C:multivesicular body"/>
    <property type="evidence" value="ECO:0000318"/>
    <property type="project" value="GO_Central"/>
</dbReference>
<dbReference type="PANTHER" id="PTHR24024">
    <property type="entry name" value="PULMONARY SURFACTANT-ASSOCIATED PROTEIN A"/>
    <property type="match status" value="1"/>
</dbReference>
<evidence type="ECO:0000256" key="15">
    <source>
        <dbReference type="ARBA" id="ARBA00038230"/>
    </source>
</evidence>
<dbReference type="GeneTree" id="ENSGT00940000156653"/>
<evidence type="ECO:0000256" key="16">
    <source>
        <dbReference type="ARBA" id="ARBA00038763"/>
    </source>
</evidence>
<dbReference type="Pfam" id="PF00059">
    <property type="entry name" value="Lectin_C"/>
    <property type="match status" value="1"/>
</dbReference>
<evidence type="ECO:0000313" key="22">
    <source>
        <dbReference type="Proteomes" id="UP000002279"/>
    </source>
</evidence>
<dbReference type="Proteomes" id="UP000002279">
    <property type="component" value="Chromosome 3"/>
</dbReference>
<dbReference type="InterPro" id="IPR033990">
    <property type="entry name" value="Collectin_CTLD"/>
</dbReference>
<evidence type="ECO:0000259" key="20">
    <source>
        <dbReference type="PROSITE" id="PS50041"/>
    </source>
</evidence>
<dbReference type="GO" id="GO:0007585">
    <property type="term" value="P:respiratory gaseous exchange by respiratory system"/>
    <property type="evidence" value="ECO:0007669"/>
    <property type="project" value="UniProtKB-KW"/>
</dbReference>
<keyword evidence="10" id="KW-0106">Calcium</keyword>
<dbReference type="GO" id="GO:0005615">
    <property type="term" value="C:extracellular space"/>
    <property type="evidence" value="ECO:0000318"/>
    <property type="project" value="GO_Central"/>
</dbReference>
<feature type="region of interest" description="Disordered" evidence="18">
    <location>
        <begin position="56"/>
        <end position="128"/>
    </location>
</feature>
<keyword evidence="7" id="KW-0479">Metal-binding</keyword>
<evidence type="ECO:0000256" key="9">
    <source>
        <dbReference type="ARBA" id="ARBA00022734"/>
    </source>
</evidence>
<dbReference type="CDD" id="cd03591">
    <property type="entry name" value="CLECT_collectin_like"/>
    <property type="match status" value="1"/>
</dbReference>
<keyword evidence="5" id="KW-0272">Extracellular matrix</keyword>
<dbReference type="Gene3D" id="3.10.100.10">
    <property type="entry name" value="Mannose-Binding Protein A, subunit A"/>
    <property type="match status" value="1"/>
</dbReference>
<comment type="similarity">
    <text evidence="15">Belongs to the SFTPA family.</text>
</comment>
<reference evidence="21" key="3">
    <citation type="submission" date="2025-09" db="UniProtKB">
        <authorList>
            <consortium name="Ensembl"/>
        </authorList>
    </citation>
    <scope>IDENTIFICATION</scope>
    <source>
        <strain evidence="21">Glennie</strain>
    </source>
</reference>
<dbReference type="PANTHER" id="PTHR24024:SF13">
    <property type="entry name" value="PULMONARY SURFACTANT-ASSOCIATED PROTEIN A1"/>
    <property type="match status" value="1"/>
</dbReference>
<evidence type="ECO:0000256" key="17">
    <source>
        <dbReference type="ARBA" id="ARBA00041095"/>
    </source>
</evidence>
<evidence type="ECO:0000313" key="21">
    <source>
        <dbReference type="Ensembl" id="ENSOANP00000054101.1"/>
    </source>
</evidence>
<dbReference type="SUPFAM" id="SSF56436">
    <property type="entry name" value="C-type lectin-like"/>
    <property type="match status" value="1"/>
</dbReference>
<dbReference type="InterPro" id="IPR018378">
    <property type="entry name" value="C-type_lectin_CS"/>
</dbReference>
<keyword evidence="11" id="KW-0176">Collagen</keyword>
<evidence type="ECO:0000256" key="13">
    <source>
        <dbReference type="ARBA" id="ARBA00023180"/>
    </source>
</evidence>